<feature type="transmembrane region" description="Helical" evidence="5">
    <location>
        <begin position="162"/>
        <end position="183"/>
    </location>
</feature>
<evidence type="ECO:0000256" key="3">
    <source>
        <dbReference type="ARBA" id="ARBA00022989"/>
    </source>
</evidence>
<reference evidence="7" key="2">
    <citation type="submission" date="2018-11" db="EMBL/GenBank/DDBJ databases">
        <title>Trombidioid mite genomics.</title>
        <authorList>
            <person name="Dong X."/>
        </authorList>
    </citation>
    <scope>NUCLEOTIDE SEQUENCE</scope>
    <source>
        <strain evidence="7">UoL-WK</strain>
    </source>
</reference>
<evidence type="ECO:0000256" key="2">
    <source>
        <dbReference type="ARBA" id="ARBA00022692"/>
    </source>
</evidence>
<feature type="transmembrane region" description="Helical" evidence="5">
    <location>
        <begin position="223"/>
        <end position="241"/>
    </location>
</feature>
<accession>A0A3S3NYP0</accession>
<dbReference type="Pfam" id="PF07690">
    <property type="entry name" value="MFS_1"/>
    <property type="match status" value="1"/>
</dbReference>
<feature type="transmembrane region" description="Helical" evidence="5">
    <location>
        <begin position="253"/>
        <end position="273"/>
    </location>
</feature>
<keyword evidence="3 5" id="KW-1133">Transmembrane helix</keyword>
<dbReference type="Gene3D" id="1.20.1250.20">
    <property type="entry name" value="MFS general substrate transporter like domains"/>
    <property type="match status" value="1"/>
</dbReference>
<dbReference type="InterPro" id="IPR036259">
    <property type="entry name" value="MFS_trans_sf"/>
</dbReference>
<keyword evidence="8" id="KW-1185">Reference proteome</keyword>
<keyword evidence="2 5" id="KW-0812">Transmembrane</keyword>
<dbReference type="GO" id="GO:0022857">
    <property type="term" value="F:transmembrane transporter activity"/>
    <property type="evidence" value="ECO:0007669"/>
    <property type="project" value="InterPro"/>
</dbReference>
<comment type="subcellular location">
    <subcellularLocation>
        <location evidence="1">Membrane</location>
        <topology evidence="1">Multi-pass membrane protein</topology>
    </subcellularLocation>
</comment>
<protein>
    <submittedName>
        <fullName evidence="7">Solute carrier family 22 member 5-like protein</fullName>
    </submittedName>
</protein>
<evidence type="ECO:0000256" key="4">
    <source>
        <dbReference type="ARBA" id="ARBA00023136"/>
    </source>
</evidence>
<dbReference type="OrthoDB" id="2544694at2759"/>
<evidence type="ECO:0000256" key="5">
    <source>
        <dbReference type="SAM" id="Phobius"/>
    </source>
</evidence>
<evidence type="ECO:0000313" key="8">
    <source>
        <dbReference type="Proteomes" id="UP000285301"/>
    </source>
</evidence>
<feature type="transmembrane region" description="Helical" evidence="5">
    <location>
        <begin position="279"/>
        <end position="299"/>
    </location>
</feature>
<dbReference type="GO" id="GO:0016020">
    <property type="term" value="C:membrane"/>
    <property type="evidence" value="ECO:0007669"/>
    <property type="project" value="UniProtKB-SubCell"/>
</dbReference>
<dbReference type="EMBL" id="NCKU01002994">
    <property type="protein sequence ID" value="RWS08385.1"/>
    <property type="molecule type" value="Genomic_DNA"/>
</dbReference>
<comment type="caution">
    <text evidence="7">The sequence shown here is derived from an EMBL/GenBank/DDBJ whole genome shotgun (WGS) entry which is preliminary data.</text>
</comment>
<organism evidence="7 8">
    <name type="scientific">Dinothrombium tinctorium</name>
    <dbReference type="NCBI Taxonomy" id="1965070"/>
    <lineage>
        <taxon>Eukaryota</taxon>
        <taxon>Metazoa</taxon>
        <taxon>Ecdysozoa</taxon>
        <taxon>Arthropoda</taxon>
        <taxon>Chelicerata</taxon>
        <taxon>Arachnida</taxon>
        <taxon>Acari</taxon>
        <taxon>Acariformes</taxon>
        <taxon>Trombidiformes</taxon>
        <taxon>Prostigmata</taxon>
        <taxon>Anystina</taxon>
        <taxon>Parasitengona</taxon>
        <taxon>Trombidioidea</taxon>
        <taxon>Trombidiidae</taxon>
        <taxon>Dinothrombium</taxon>
    </lineage>
</organism>
<dbReference type="AlphaFoldDB" id="A0A3S3NYP0"/>
<feature type="transmembrane region" description="Helical" evidence="5">
    <location>
        <begin position="129"/>
        <end position="150"/>
    </location>
</feature>
<evidence type="ECO:0000256" key="1">
    <source>
        <dbReference type="ARBA" id="ARBA00004141"/>
    </source>
</evidence>
<name>A0A3S3NYP0_9ACAR</name>
<dbReference type="STRING" id="1965070.A0A3S3NYP0"/>
<evidence type="ECO:0000313" key="7">
    <source>
        <dbReference type="EMBL" id="RWS08495.1"/>
    </source>
</evidence>
<gene>
    <name evidence="6" type="ORF">B4U79_08084</name>
    <name evidence="7" type="ORF">B4U79_09156</name>
</gene>
<evidence type="ECO:0000313" key="6">
    <source>
        <dbReference type="EMBL" id="RWS08385.1"/>
    </source>
</evidence>
<reference evidence="7 8" key="1">
    <citation type="journal article" date="2018" name="Gigascience">
        <title>Genomes of trombidid mites reveal novel predicted allergens and laterally-transferred genes associated with secondary metabolism.</title>
        <authorList>
            <person name="Dong X."/>
            <person name="Chaisiri K."/>
            <person name="Xia D."/>
            <person name="Armstrong S.D."/>
            <person name="Fang Y."/>
            <person name="Donnelly M.J."/>
            <person name="Kadowaki T."/>
            <person name="McGarry J.W."/>
            <person name="Darby A.C."/>
            <person name="Makepeace B.L."/>
        </authorList>
    </citation>
    <scope>NUCLEOTIDE SEQUENCE [LARGE SCALE GENOMIC DNA]</scope>
    <source>
        <strain evidence="7">UoL-WK</strain>
    </source>
</reference>
<dbReference type="InterPro" id="IPR011701">
    <property type="entry name" value="MFS"/>
</dbReference>
<proteinExistence type="predicted"/>
<dbReference type="Proteomes" id="UP000285301">
    <property type="component" value="Unassembled WGS sequence"/>
</dbReference>
<sequence>MEFEKLLNRVGSFGRYQKRLLWLFFLPTATISPWLCTTTLFMVSAPNHYCLVASQLNISARDYSSLPFESDSCTPKEESSNASAKQTAVCEYWIYDTSNYDETAVTQKVESEEEMQPRRMKEFLFNSKLRIICVLITIACVANEVAYTGLQLNVTNFHGNEFVNFFLFSIIEIPSFIIGWFLMESRFGRRWSISICLLFAGISLALCACVPSNHIILTTTLATIGKLFVTASYMIISLQAAELYPTKIRNQGLSISATCVSVIAIFLPFLIYFGKYGKWIPLVIMSSFCTFAGIVSSFLPETRNEKLIESVEQIQLFQSQQQFWSLAKERKNQDNEATEGSEQTFHKIRKLSDKRASLVSIRLNIHSN</sequence>
<dbReference type="SUPFAM" id="SSF103473">
    <property type="entry name" value="MFS general substrate transporter"/>
    <property type="match status" value="1"/>
</dbReference>
<keyword evidence="4 5" id="KW-0472">Membrane</keyword>
<feature type="transmembrane region" description="Helical" evidence="5">
    <location>
        <begin position="195"/>
        <end position="217"/>
    </location>
</feature>
<feature type="transmembrane region" description="Helical" evidence="5">
    <location>
        <begin position="20"/>
        <end position="43"/>
    </location>
</feature>
<dbReference type="PANTHER" id="PTHR24064">
    <property type="entry name" value="SOLUTE CARRIER FAMILY 22 MEMBER"/>
    <property type="match status" value="1"/>
</dbReference>
<dbReference type="EMBL" id="NCKU01002946">
    <property type="protein sequence ID" value="RWS08495.1"/>
    <property type="molecule type" value="Genomic_DNA"/>
</dbReference>